<evidence type="ECO:0000259" key="12">
    <source>
        <dbReference type="Pfam" id="PF02823"/>
    </source>
</evidence>
<dbReference type="InterPro" id="IPR020547">
    <property type="entry name" value="ATP_synth_F1_esu_C"/>
</dbReference>
<proteinExistence type="inferred from homology"/>
<keyword evidence="8 9" id="KW-0066">ATP synthesis</keyword>
<evidence type="ECO:0000256" key="4">
    <source>
        <dbReference type="ARBA" id="ARBA00022475"/>
    </source>
</evidence>
<keyword evidence="3 9" id="KW-0813">Transport</keyword>
<comment type="function">
    <text evidence="9">Produces ATP from ADP in the presence of a proton gradient across the membrane.</text>
</comment>
<dbReference type="Proteomes" id="UP000659630">
    <property type="component" value="Unassembled WGS sequence"/>
</dbReference>
<evidence type="ECO:0000259" key="11">
    <source>
        <dbReference type="Pfam" id="PF00401"/>
    </source>
</evidence>
<feature type="domain" description="ATP synthase epsilon subunit C-terminal" evidence="11">
    <location>
        <begin position="91"/>
        <end position="136"/>
    </location>
</feature>
<keyword evidence="6 9" id="KW-0472">Membrane</keyword>
<dbReference type="Pfam" id="PF00401">
    <property type="entry name" value="ATP-synt_DE"/>
    <property type="match status" value="1"/>
</dbReference>
<keyword evidence="7 9" id="KW-0139">CF(1)</keyword>
<evidence type="ECO:0000256" key="5">
    <source>
        <dbReference type="ARBA" id="ARBA00023065"/>
    </source>
</evidence>
<dbReference type="PANTHER" id="PTHR13822">
    <property type="entry name" value="ATP SYNTHASE DELTA/EPSILON CHAIN"/>
    <property type="match status" value="1"/>
</dbReference>
<dbReference type="InterPro" id="IPR036794">
    <property type="entry name" value="ATP_F1_dsu/esu_C_sf"/>
</dbReference>
<evidence type="ECO:0000256" key="10">
    <source>
        <dbReference type="RuleBase" id="RU003656"/>
    </source>
</evidence>
<dbReference type="InterPro" id="IPR036771">
    <property type="entry name" value="ATPsynth_dsu/esu_N"/>
</dbReference>
<keyword evidence="9" id="KW-0375">Hydrogen ion transport</keyword>
<protein>
    <recommendedName>
        <fullName evidence="9">ATP synthase epsilon chain</fullName>
    </recommendedName>
    <alternativeName>
        <fullName evidence="9">ATP synthase F1 sector epsilon subunit</fullName>
    </alternativeName>
    <alternativeName>
        <fullName evidence="9">F-ATPase epsilon subunit</fullName>
    </alternativeName>
</protein>
<reference evidence="13" key="1">
    <citation type="submission" date="2020-08" db="EMBL/GenBank/DDBJ databases">
        <title>Genome public.</title>
        <authorList>
            <person name="Liu C."/>
            <person name="Sun Q."/>
        </authorList>
    </citation>
    <scope>NUCLEOTIDE SEQUENCE</scope>
    <source>
        <strain evidence="13">BX8</strain>
    </source>
</reference>
<evidence type="ECO:0000313" key="13">
    <source>
        <dbReference type="EMBL" id="MBC5581740.1"/>
    </source>
</evidence>
<dbReference type="InterPro" id="IPR001469">
    <property type="entry name" value="ATP_synth_F1_dsu/esu"/>
</dbReference>
<evidence type="ECO:0000313" key="14">
    <source>
        <dbReference type="Proteomes" id="UP000659630"/>
    </source>
</evidence>
<dbReference type="PANTHER" id="PTHR13822:SF10">
    <property type="entry name" value="ATP SYNTHASE EPSILON CHAIN, CHLOROPLASTIC"/>
    <property type="match status" value="1"/>
</dbReference>
<evidence type="ECO:0000256" key="1">
    <source>
        <dbReference type="ARBA" id="ARBA00004202"/>
    </source>
</evidence>
<dbReference type="NCBIfam" id="TIGR01216">
    <property type="entry name" value="ATP_synt_epsi"/>
    <property type="match status" value="1"/>
</dbReference>
<comment type="subunit">
    <text evidence="9 10">F-type ATPases have 2 components, CF(1) - the catalytic core - and CF(0) - the membrane proton channel. CF(1) has five subunits: alpha(3), beta(3), gamma(1), delta(1), epsilon(1). CF(0) has three main subunits: a, b and c.</text>
</comment>
<keyword evidence="4 9" id="KW-1003">Cell membrane</keyword>
<dbReference type="GO" id="GO:0045259">
    <property type="term" value="C:proton-transporting ATP synthase complex"/>
    <property type="evidence" value="ECO:0007669"/>
    <property type="project" value="UniProtKB-KW"/>
</dbReference>
<dbReference type="Gene3D" id="2.60.15.10">
    <property type="entry name" value="F0F1 ATP synthase delta/epsilon subunit, N-terminal"/>
    <property type="match status" value="1"/>
</dbReference>
<sequence length="137" mass="14644">MEQFSLQIVTPDGVSFSGGAERLVVRTIEGDVCILANHVQYLTALGTGTARVTVDGETRRAACAGGMLAVTRDSGGKSSVRLAATTFEWAEDIDAARAQRAKERAEELLQHAHDRHEQSVAQARLNRALTRLGAAGK</sequence>
<gene>
    <name evidence="9 13" type="primary">atpC</name>
    <name evidence="13" type="ORF">H8S23_09490</name>
</gene>
<dbReference type="HAMAP" id="MF_00530">
    <property type="entry name" value="ATP_synth_epsil_bac"/>
    <property type="match status" value="1"/>
</dbReference>
<dbReference type="RefSeq" id="WP_186888104.1">
    <property type="nucleotide sequence ID" value="NZ_JACONZ010000003.1"/>
</dbReference>
<dbReference type="GO" id="GO:0005886">
    <property type="term" value="C:plasma membrane"/>
    <property type="evidence" value="ECO:0007669"/>
    <property type="project" value="UniProtKB-SubCell"/>
</dbReference>
<dbReference type="AlphaFoldDB" id="A0A923I7J5"/>
<keyword evidence="14" id="KW-1185">Reference proteome</keyword>
<dbReference type="SUPFAM" id="SSF51344">
    <property type="entry name" value="Epsilon subunit of F1F0-ATP synthase N-terminal domain"/>
    <property type="match status" value="1"/>
</dbReference>
<comment type="subcellular location">
    <subcellularLocation>
        <location evidence="1 9">Cell membrane</location>
        <topology evidence="1 9">Peripheral membrane protein</topology>
    </subcellularLocation>
</comment>
<name>A0A923I7J5_9FIRM</name>
<comment type="similarity">
    <text evidence="2 9 10">Belongs to the ATPase epsilon chain family.</text>
</comment>
<dbReference type="EMBL" id="JACONZ010000003">
    <property type="protein sequence ID" value="MBC5581740.1"/>
    <property type="molecule type" value="Genomic_DNA"/>
</dbReference>
<evidence type="ECO:0000256" key="2">
    <source>
        <dbReference type="ARBA" id="ARBA00005712"/>
    </source>
</evidence>
<dbReference type="Gene3D" id="1.20.5.440">
    <property type="entry name" value="ATP synthase delta/epsilon subunit, C-terminal domain"/>
    <property type="match status" value="1"/>
</dbReference>
<dbReference type="GO" id="GO:0005524">
    <property type="term" value="F:ATP binding"/>
    <property type="evidence" value="ECO:0007669"/>
    <property type="project" value="UniProtKB-UniRule"/>
</dbReference>
<evidence type="ECO:0000256" key="3">
    <source>
        <dbReference type="ARBA" id="ARBA00022448"/>
    </source>
</evidence>
<evidence type="ECO:0000256" key="7">
    <source>
        <dbReference type="ARBA" id="ARBA00023196"/>
    </source>
</evidence>
<dbReference type="SUPFAM" id="SSF46604">
    <property type="entry name" value="Epsilon subunit of F1F0-ATP synthase C-terminal domain"/>
    <property type="match status" value="1"/>
</dbReference>
<comment type="caution">
    <text evidence="13">The sequence shown here is derived from an EMBL/GenBank/DDBJ whole genome shotgun (WGS) entry which is preliminary data.</text>
</comment>
<feature type="domain" description="ATP synthase F1 complex delta/epsilon subunit N-terminal" evidence="12">
    <location>
        <begin position="4"/>
        <end position="73"/>
    </location>
</feature>
<evidence type="ECO:0000256" key="9">
    <source>
        <dbReference type="HAMAP-Rule" id="MF_00530"/>
    </source>
</evidence>
<dbReference type="Pfam" id="PF02823">
    <property type="entry name" value="ATP-synt_DE_N"/>
    <property type="match status" value="1"/>
</dbReference>
<organism evidence="13 14">
    <name type="scientific">Anaerofilum hominis</name>
    <dbReference type="NCBI Taxonomy" id="2763016"/>
    <lineage>
        <taxon>Bacteria</taxon>
        <taxon>Bacillati</taxon>
        <taxon>Bacillota</taxon>
        <taxon>Clostridia</taxon>
        <taxon>Eubacteriales</taxon>
        <taxon>Oscillospiraceae</taxon>
        <taxon>Anaerofilum</taxon>
    </lineage>
</organism>
<dbReference type="GO" id="GO:0046933">
    <property type="term" value="F:proton-transporting ATP synthase activity, rotational mechanism"/>
    <property type="evidence" value="ECO:0007669"/>
    <property type="project" value="UniProtKB-UniRule"/>
</dbReference>
<evidence type="ECO:0000256" key="8">
    <source>
        <dbReference type="ARBA" id="ARBA00023310"/>
    </source>
</evidence>
<keyword evidence="5 9" id="KW-0406">Ion transport</keyword>
<accession>A0A923I7J5</accession>
<dbReference type="InterPro" id="IPR020546">
    <property type="entry name" value="ATP_synth_F1_dsu/esu_N"/>
</dbReference>
<evidence type="ECO:0000256" key="6">
    <source>
        <dbReference type="ARBA" id="ARBA00023136"/>
    </source>
</evidence>
<dbReference type="CDD" id="cd12152">
    <property type="entry name" value="F1-ATPase_delta"/>
    <property type="match status" value="1"/>
</dbReference>